<dbReference type="SUPFAM" id="SSF49764">
    <property type="entry name" value="HSP20-like chaperones"/>
    <property type="match status" value="1"/>
</dbReference>
<dbReference type="Proteomes" id="UP000267844">
    <property type="component" value="Unassembled WGS sequence"/>
</dbReference>
<protein>
    <submittedName>
        <fullName evidence="4">Hsp20/alpha crystallin family protein</fullName>
    </submittedName>
</protein>
<gene>
    <name evidence="4" type="ORF">EGI89_12040</name>
</gene>
<evidence type="ECO:0000256" key="2">
    <source>
        <dbReference type="RuleBase" id="RU003616"/>
    </source>
</evidence>
<dbReference type="Gene3D" id="2.60.40.790">
    <property type="match status" value="1"/>
</dbReference>
<dbReference type="EMBL" id="RHPO01000031">
    <property type="protein sequence ID" value="RRT89530.1"/>
    <property type="molecule type" value="Genomic_DNA"/>
</dbReference>
<dbReference type="AlphaFoldDB" id="A0A3R8SQI4"/>
<evidence type="ECO:0000313" key="5">
    <source>
        <dbReference type="Proteomes" id="UP000267844"/>
    </source>
</evidence>
<comment type="similarity">
    <text evidence="1 2">Belongs to the small heat shock protein (HSP20) family.</text>
</comment>
<proteinExistence type="inferred from homology"/>
<dbReference type="PROSITE" id="PS01031">
    <property type="entry name" value="SHSP"/>
    <property type="match status" value="1"/>
</dbReference>
<dbReference type="InterPro" id="IPR002068">
    <property type="entry name" value="A-crystallin/Hsp20_dom"/>
</dbReference>
<sequence length="153" mass="17875">MNNEIKNLNIQDMNTARKNRANYFPFGFENAMRPKFETFVNSQNQFPAVNIKENEDSFEILLAAPGLNKEDFSIEIDENILKISSEFKQNEEVKEEKFSRKEFNFSSFRRAFTLPETINEDKIEASYVNGILQLVLPKKEEALPKEKRSIQIS</sequence>
<dbReference type="InterPro" id="IPR031107">
    <property type="entry name" value="Small_HSP"/>
</dbReference>
<comment type="caution">
    <text evidence="4">The sequence shown here is derived from an EMBL/GenBank/DDBJ whole genome shotgun (WGS) entry which is preliminary data.</text>
</comment>
<accession>A0A3R8SQI4</accession>
<dbReference type="Pfam" id="PF00011">
    <property type="entry name" value="HSP20"/>
    <property type="match status" value="1"/>
</dbReference>
<organism evidence="4 5">
    <name type="scientific">Empedobacter falsenii</name>
    <dbReference type="NCBI Taxonomy" id="343874"/>
    <lineage>
        <taxon>Bacteria</taxon>
        <taxon>Pseudomonadati</taxon>
        <taxon>Bacteroidota</taxon>
        <taxon>Flavobacteriia</taxon>
        <taxon>Flavobacteriales</taxon>
        <taxon>Weeksellaceae</taxon>
        <taxon>Empedobacter</taxon>
    </lineage>
</organism>
<dbReference type="CDD" id="cd06464">
    <property type="entry name" value="ACD_sHsps-like"/>
    <property type="match status" value="1"/>
</dbReference>
<dbReference type="PANTHER" id="PTHR11527">
    <property type="entry name" value="HEAT-SHOCK PROTEIN 20 FAMILY MEMBER"/>
    <property type="match status" value="1"/>
</dbReference>
<name>A0A3R8SQI4_9FLAO</name>
<evidence type="ECO:0000313" key="4">
    <source>
        <dbReference type="EMBL" id="RRT89530.1"/>
    </source>
</evidence>
<evidence type="ECO:0000259" key="3">
    <source>
        <dbReference type="PROSITE" id="PS01031"/>
    </source>
</evidence>
<reference evidence="4 5" key="1">
    <citation type="submission" date="2018-10" db="EMBL/GenBank/DDBJ databases">
        <title>Transmission dynamics of multidrug resistant bacteria on intensive care unit surfaces.</title>
        <authorList>
            <person name="D'Souza A.W."/>
            <person name="Potter R.F."/>
            <person name="Wallace M."/>
            <person name="Shupe A."/>
            <person name="Patel S."/>
            <person name="Sun S."/>
            <person name="Gul D."/>
            <person name="Kwon J.H."/>
            <person name="Andleeb S."/>
            <person name="Burnham C.-A.D."/>
            <person name="Dantas G."/>
        </authorList>
    </citation>
    <scope>NUCLEOTIDE SEQUENCE [LARGE SCALE GENOMIC DNA]</scope>
    <source>
        <strain evidence="4 5">WF_348</strain>
    </source>
</reference>
<evidence type="ECO:0000256" key="1">
    <source>
        <dbReference type="PROSITE-ProRule" id="PRU00285"/>
    </source>
</evidence>
<feature type="domain" description="SHSP" evidence="3">
    <location>
        <begin position="40"/>
        <end position="153"/>
    </location>
</feature>
<dbReference type="InterPro" id="IPR008978">
    <property type="entry name" value="HSP20-like_chaperone"/>
</dbReference>